<evidence type="ECO:0000256" key="1">
    <source>
        <dbReference type="ARBA" id="ARBA00005614"/>
    </source>
</evidence>
<evidence type="ECO:0000256" key="5">
    <source>
        <dbReference type="PROSITE-ProRule" id="PRU00520"/>
    </source>
</evidence>
<evidence type="ECO:0000313" key="7">
    <source>
        <dbReference type="EMBL" id="KNE20313.1"/>
    </source>
</evidence>
<dbReference type="Pfam" id="PF00708">
    <property type="entry name" value="Acylphosphatase"/>
    <property type="match status" value="1"/>
</dbReference>
<dbReference type="PROSITE" id="PS00151">
    <property type="entry name" value="ACYLPHOSPHATASE_2"/>
    <property type="match status" value="1"/>
</dbReference>
<dbReference type="InterPro" id="IPR036046">
    <property type="entry name" value="Acylphosphatase-like_dom_sf"/>
</dbReference>
<proteinExistence type="inferred from homology"/>
<organism evidence="7 8">
    <name type="scientific">Virgibacillus pantothenticus</name>
    <dbReference type="NCBI Taxonomy" id="1473"/>
    <lineage>
        <taxon>Bacteria</taxon>
        <taxon>Bacillati</taxon>
        <taxon>Bacillota</taxon>
        <taxon>Bacilli</taxon>
        <taxon>Bacillales</taxon>
        <taxon>Bacillaceae</taxon>
        <taxon>Virgibacillus</taxon>
    </lineage>
</organism>
<dbReference type="EMBL" id="LGTO01000007">
    <property type="protein sequence ID" value="KNE20313.1"/>
    <property type="molecule type" value="Genomic_DNA"/>
</dbReference>
<dbReference type="Gene3D" id="3.30.70.100">
    <property type="match status" value="1"/>
</dbReference>
<evidence type="ECO:0000256" key="4">
    <source>
        <dbReference type="ARBA" id="ARBA00047645"/>
    </source>
</evidence>
<dbReference type="RefSeq" id="WP_050352885.1">
    <property type="nucleotide sequence ID" value="NZ_BOSN01000001.1"/>
</dbReference>
<dbReference type="SUPFAM" id="SSF54975">
    <property type="entry name" value="Acylphosphatase/BLUF domain-like"/>
    <property type="match status" value="1"/>
</dbReference>
<dbReference type="InterPro" id="IPR001792">
    <property type="entry name" value="Acylphosphatase-like_dom"/>
</dbReference>
<protein>
    <recommendedName>
        <fullName evidence="3 5">acylphosphatase</fullName>
        <ecNumber evidence="2 5">3.6.1.7</ecNumber>
    </recommendedName>
</protein>
<dbReference type="GO" id="GO:0003998">
    <property type="term" value="F:acylphosphatase activity"/>
    <property type="evidence" value="ECO:0007669"/>
    <property type="project" value="UniProtKB-EC"/>
</dbReference>
<dbReference type="PATRIC" id="fig|1473.5.peg.2370"/>
<keyword evidence="5" id="KW-0378">Hydrolase</keyword>
<evidence type="ECO:0000256" key="2">
    <source>
        <dbReference type="ARBA" id="ARBA00012150"/>
    </source>
</evidence>
<dbReference type="EC" id="3.6.1.7" evidence="2 5"/>
<dbReference type="InterPro" id="IPR020456">
    <property type="entry name" value="Acylphosphatase"/>
</dbReference>
<dbReference type="PANTHER" id="PTHR47268:SF4">
    <property type="entry name" value="ACYLPHOSPHATASE"/>
    <property type="match status" value="1"/>
</dbReference>
<comment type="similarity">
    <text evidence="1 6">Belongs to the acylphosphatase family.</text>
</comment>
<evidence type="ECO:0000256" key="6">
    <source>
        <dbReference type="RuleBase" id="RU004168"/>
    </source>
</evidence>
<reference evidence="8" key="1">
    <citation type="submission" date="2015-07" db="EMBL/GenBank/DDBJ databases">
        <title>Fjat-10053 dsm26.</title>
        <authorList>
            <person name="Liu B."/>
            <person name="Wang J."/>
            <person name="Zhu Y."/>
            <person name="Liu G."/>
            <person name="Chen Q."/>
            <person name="Chen Z."/>
            <person name="Lan J."/>
            <person name="Che J."/>
            <person name="Ge C."/>
            <person name="Shi H."/>
            <person name="Pan Z."/>
            <person name="Liu X."/>
        </authorList>
    </citation>
    <scope>NUCLEOTIDE SEQUENCE [LARGE SCALE GENOMIC DNA]</scope>
    <source>
        <strain evidence="8">DSM 26</strain>
    </source>
</reference>
<feature type="active site" evidence="5">
    <location>
        <position position="17"/>
    </location>
</feature>
<keyword evidence="8" id="KW-1185">Reference proteome</keyword>
<dbReference type="OrthoDB" id="9808093at2"/>
<evidence type="ECO:0000313" key="8">
    <source>
        <dbReference type="Proteomes" id="UP000036780"/>
    </source>
</evidence>
<gene>
    <name evidence="7" type="ORF">AFK71_18200</name>
</gene>
<accession>A0A0L0QQ10</accession>
<name>A0A0L0QQ10_VIRPA</name>
<dbReference type="PANTHER" id="PTHR47268">
    <property type="entry name" value="ACYLPHOSPHATASE"/>
    <property type="match status" value="1"/>
</dbReference>
<dbReference type="PROSITE" id="PS51160">
    <property type="entry name" value="ACYLPHOSPHATASE_3"/>
    <property type="match status" value="1"/>
</dbReference>
<dbReference type="InterPro" id="IPR017968">
    <property type="entry name" value="Acylphosphatase_CS"/>
</dbReference>
<dbReference type="Proteomes" id="UP000036780">
    <property type="component" value="Unassembled WGS sequence"/>
</dbReference>
<comment type="caution">
    <text evidence="7">The sequence shown here is derived from an EMBL/GenBank/DDBJ whole genome shotgun (WGS) entry which is preliminary data.</text>
</comment>
<evidence type="ECO:0000256" key="3">
    <source>
        <dbReference type="ARBA" id="ARBA00015991"/>
    </source>
</evidence>
<dbReference type="AlphaFoldDB" id="A0A0L0QQ10"/>
<comment type="catalytic activity">
    <reaction evidence="4 5">
        <text>an acyl phosphate + H2O = a carboxylate + phosphate + H(+)</text>
        <dbReference type="Rhea" id="RHEA:14965"/>
        <dbReference type="ChEBI" id="CHEBI:15377"/>
        <dbReference type="ChEBI" id="CHEBI:15378"/>
        <dbReference type="ChEBI" id="CHEBI:29067"/>
        <dbReference type="ChEBI" id="CHEBI:43474"/>
        <dbReference type="ChEBI" id="CHEBI:59918"/>
        <dbReference type="EC" id="3.6.1.7"/>
    </reaction>
</comment>
<dbReference type="PRINTS" id="PR00112">
    <property type="entry name" value="ACYLPHPHTASE"/>
</dbReference>
<feature type="active site" evidence="5">
    <location>
        <position position="35"/>
    </location>
</feature>
<dbReference type="GeneID" id="66870539"/>
<sequence>MRIHAIFHGRVQGVGFRYSAKQKAVELDIRGWVKNNEDGTVELEAEGSETNLQRFINALENGMNPFIKVTHIDQKTYENEAGYSKFSVR</sequence>